<evidence type="ECO:0000313" key="3">
    <source>
        <dbReference type="Proteomes" id="UP001595973"/>
    </source>
</evidence>
<feature type="region of interest" description="Disordered" evidence="1">
    <location>
        <begin position="20"/>
        <end position="39"/>
    </location>
</feature>
<name>A0ABV9KNK0_9RHOB</name>
<dbReference type="EMBL" id="JBHSGI010000033">
    <property type="protein sequence ID" value="MFC4671501.1"/>
    <property type="molecule type" value="Genomic_DNA"/>
</dbReference>
<evidence type="ECO:0000256" key="1">
    <source>
        <dbReference type="SAM" id="MobiDB-lite"/>
    </source>
</evidence>
<sequence length="257" mass="28417">MRFFDWVRSLLARSTLGTRISADNTTGPDPNLRDPDDPAYQQTHDALQSYWEKVGQVDPIVISYIVNPMFLGSPPWPGGKQVFRIIRAAESLIIASDGLSAPFEEDKNILQNGFQMEVFIEIKGQQAMELDDIKSSAAFALIEEAARQVADWGGISELLDEFHLASSEIPVSSDAIPERFLTSDGRVGVIFGMVAEGRPKIVPNTPLSPVRMVPVTVLLPSEVQEAADGTEQRDRIAKRLIDAGYRHFSCFERDGVV</sequence>
<organism evidence="2 3">
    <name type="scientific">Seohaeicola nanhaiensis</name>
    <dbReference type="NCBI Taxonomy" id="1387282"/>
    <lineage>
        <taxon>Bacteria</taxon>
        <taxon>Pseudomonadati</taxon>
        <taxon>Pseudomonadota</taxon>
        <taxon>Alphaproteobacteria</taxon>
        <taxon>Rhodobacterales</taxon>
        <taxon>Roseobacteraceae</taxon>
        <taxon>Seohaeicola</taxon>
    </lineage>
</organism>
<reference evidence="3" key="1">
    <citation type="journal article" date="2019" name="Int. J. Syst. Evol. Microbiol.">
        <title>The Global Catalogue of Microorganisms (GCM) 10K type strain sequencing project: providing services to taxonomists for standard genome sequencing and annotation.</title>
        <authorList>
            <consortium name="The Broad Institute Genomics Platform"/>
            <consortium name="The Broad Institute Genome Sequencing Center for Infectious Disease"/>
            <person name="Wu L."/>
            <person name="Ma J."/>
        </authorList>
    </citation>
    <scope>NUCLEOTIDE SEQUENCE [LARGE SCALE GENOMIC DNA]</scope>
    <source>
        <strain evidence="3">CGMCC 4.7283</strain>
    </source>
</reference>
<keyword evidence="3" id="KW-1185">Reference proteome</keyword>
<evidence type="ECO:0000313" key="2">
    <source>
        <dbReference type="EMBL" id="MFC4671501.1"/>
    </source>
</evidence>
<protein>
    <recommendedName>
        <fullName evidence="4">Suppressor of fused protein (SUFU)</fullName>
    </recommendedName>
</protein>
<gene>
    <name evidence="2" type="ORF">ACFO5X_23305</name>
</gene>
<dbReference type="RefSeq" id="WP_380722093.1">
    <property type="nucleotide sequence ID" value="NZ_JBHSGI010000033.1"/>
</dbReference>
<comment type="caution">
    <text evidence="2">The sequence shown here is derived from an EMBL/GenBank/DDBJ whole genome shotgun (WGS) entry which is preliminary data.</text>
</comment>
<evidence type="ECO:0008006" key="4">
    <source>
        <dbReference type="Google" id="ProtNLM"/>
    </source>
</evidence>
<dbReference type="Proteomes" id="UP001595973">
    <property type="component" value="Unassembled WGS sequence"/>
</dbReference>
<proteinExistence type="predicted"/>
<accession>A0ABV9KNK0</accession>